<name>M6VU13_9LEPT</name>
<evidence type="ECO:0000313" key="2">
    <source>
        <dbReference type="Proteomes" id="UP000012112"/>
    </source>
</evidence>
<organism evidence="1 2">
    <name type="scientific">Leptospira noguchii</name>
    <dbReference type="NCBI Taxonomy" id="28182"/>
    <lineage>
        <taxon>Bacteria</taxon>
        <taxon>Pseudomonadati</taxon>
        <taxon>Spirochaetota</taxon>
        <taxon>Spirochaetia</taxon>
        <taxon>Leptospirales</taxon>
        <taxon>Leptospiraceae</taxon>
        <taxon>Leptospira</taxon>
    </lineage>
</organism>
<dbReference type="Proteomes" id="UP000012112">
    <property type="component" value="Unassembled WGS sequence"/>
</dbReference>
<dbReference type="AlphaFoldDB" id="M6VU13"/>
<comment type="caution">
    <text evidence="1">The sequence shown here is derived from an EMBL/GenBank/DDBJ whole genome shotgun (WGS) entry which is preliminary data.</text>
</comment>
<evidence type="ECO:0000313" key="1">
    <source>
        <dbReference type="EMBL" id="EMO53013.1"/>
    </source>
</evidence>
<gene>
    <name evidence="1" type="ORF">LEP1GSC172_2988</name>
</gene>
<sequence length="45" mass="5251">MGDFGTNSKFQCLEFCFKQEFILKSMAFLSCKKSHLKPKKSLDMK</sequence>
<accession>M6VU13</accession>
<protein>
    <submittedName>
        <fullName evidence="1">Uncharacterized protein</fullName>
    </submittedName>
</protein>
<proteinExistence type="predicted"/>
<dbReference type="EMBL" id="AKWD02000053">
    <property type="protein sequence ID" value="EMO53013.1"/>
    <property type="molecule type" value="Genomic_DNA"/>
</dbReference>
<reference evidence="1 2" key="1">
    <citation type="submission" date="2013-01" db="EMBL/GenBank/DDBJ databases">
        <authorList>
            <person name="Harkins D.M."/>
            <person name="Durkin A.S."/>
            <person name="Brinkac L.M."/>
            <person name="Haft D.H."/>
            <person name="Selengut J.D."/>
            <person name="Sanka R."/>
            <person name="DePew J."/>
            <person name="Purushe J."/>
            <person name="Matthias M.A."/>
            <person name="Vinetz J.M."/>
            <person name="Sutton G.G."/>
            <person name="Nierman W.C."/>
            <person name="Fouts D.E."/>
        </authorList>
    </citation>
    <scope>NUCLEOTIDE SEQUENCE [LARGE SCALE GENOMIC DNA]</scope>
    <source>
        <strain evidence="1 2">HAI1536</strain>
    </source>
</reference>